<feature type="non-terminal residue" evidence="1">
    <location>
        <position position="1"/>
    </location>
</feature>
<protein>
    <submittedName>
        <fullName evidence="1">Uncharacterized protein</fullName>
    </submittedName>
</protein>
<name>A0A8X6QCC5_NEPPI</name>
<comment type="caution">
    <text evidence="1">The sequence shown here is derived from an EMBL/GenBank/DDBJ whole genome shotgun (WGS) entry which is preliminary data.</text>
</comment>
<evidence type="ECO:0000313" key="2">
    <source>
        <dbReference type="Proteomes" id="UP000887013"/>
    </source>
</evidence>
<organism evidence="1 2">
    <name type="scientific">Nephila pilipes</name>
    <name type="common">Giant wood spider</name>
    <name type="synonym">Nephila maculata</name>
    <dbReference type="NCBI Taxonomy" id="299642"/>
    <lineage>
        <taxon>Eukaryota</taxon>
        <taxon>Metazoa</taxon>
        <taxon>Ecdysozoa</taxon>
        <taxon>Arthropoda</taxon>
        <taxon>Chelicerata</taxon>
        <taxon>Arachnida</taxon>
        <taxon>Araneae</taxon>
        <taxon>Araneomorphae</taxon>
        <taxon>Entelegynae</taxon>
        <taxon>Araneoidea</taxon>
        <taxon>Nephilidae</taxon>
        <taxon>Nephila</taxon>
    </lineage>
</organism>
<evidence type="ECO:0000313" key="1">
    <source>
        <dbReference type="EMBL" id="GFU06989.1"/>
    </source>
</evidence>
<sequence length="145" mass="16006">ETGLTYNRVPAFKKQRHFTLCELLKKAQSAGKTNLRRQSWGVWVGYGIWRLTLGRDPSIACRPVVGSEVRKKRVMKVPFRDPAGQCSEYGLDDFLSEILPASECGDGVLGTLAGSCRPVKSDYGIVGTRLGSYRSVGKNSAQWLP</sequence>
<reference evidence="1" key="1">
    <citation type="submission" date="2020-08" db="EMBL/GenBank/DDBJ databases">
        <title>Multicomponent nature underlies the extraordinary mechanical properties of spider dragline silk.</title>
        <authorList>
            <person name="Kono N."/>
            <person name="Nakamura H."/>
            <person name="Mori M."/>
            <person name="Yoshida Y."/>
            <person name="Ohtoshi R."/>
            <person name="Malay A.D."/>
            <person name="Moran D.A.P."/>
            <person name="Tomita M."/>
            <person name="Numata K."/>
            <person name="Arakawa K."/>
        </authorList>
    </citation>
    <scope>NUCLEOTIDE SEQUENCE</scope>
</reference>
<gene>
    <name evidence="1" type="ORF">NPIL_372811</name>
</gene>
<dbReference type="Proteomes" id="UP000887013">
    <property type="component" value="Unassembled WGS sequence"/>
</dbReference>
<dbReference type="EMBL" id="BMAW01077560">
    <property type="protein sequence ID" value="GFU06989.1"/>
    <property type="molecule type" value="Genomic_DNA"/>
</dbReference>
<keyword evidence="2" id="KW-1185">Reference proteome</keyword>
<proteinExistence type="predicted"/>
<accession>A0A8X6QCC5</accession>
<dbReference type="AlphaFoldDB" id="A0A8X6QCC5"/>